<dbReference type="Gene3D" id="3.40.1000.10">
    <property type="entry name" value="Mog1/PsbP, alpha/beta/alpha sandwich"/>
    <property type="match status" value="1"/>
</dbReference>
<protein>
    <submittedName>
        <fullName evidence="11">RGMA-like protein</fullName>
    </submittedName>
</protein>
<evidence type="ECO:0000256" key="2">
    <source>
        <dbReference type="ARBA" id="ARBA00005321"/>
    </source>
</evidence>
<dbReference type="Pfam" id="PF06535">
    <property type="entry name" value="RGM_N"/>
    <property type="match status" value="1"/>
</dbReference>
<keyword evidence="7" id="KW-0325">Glycoprotein</keyword>
<feature type="non-terminal residue" evidence="11">
    <location>
        <position position="1"/>
    </location>
</feature>
<dbReference type="Proteomes" id="UP001164746">
    <property type="component" value="Chromosome 3"/>
</dbReference>
<evidence type="ECO:0000259" key="9">
    <source>
        <dbReference type="Pfam" id="PF06534"/>
    </source>
</evidence>
<dbReference type="PANTHER" id="PTHR31428:SF6">
    <property type="entry name" value="REPULSIVE GUIDANCE MOLECULE B HOMOLOG DRAG-1"/>
    <property type="match status" value="1"/>
</dbReference>
<sequence>FIPRRKTRKKSHCSDILAESDPGSRVVGSCHGSEEMCPRVAPPARGPSVLIIIACLLVNTVLACNVDQCWDNYQVAAATLKQNLKETHTSEREIQCMGYRTYMKCLEELFGCKGNIKFHSIKKVVRNQMNQHNCTSGGPVYTGEFEPVLPPDELCTFRGSNTYKHCGLFGDPHLRTFNGEFQTCRVKGAWPLVDNKHLTVQVTNEPVSFSDGATATSKLTVIIKKNENCASSKYIMYQADSEQLPGTFEDGMTSYGKSHSVKLVEMDPGKHVEITLKYIDTKILIRLVGSYLTFSISMPEEILNSTFNSAVLELCTKGCPKSEIIDYQKFLSSKEMEISNTNVNMTRKDAVQLCRSANLVDFYLDSCVFDLLTTGNETFKLSAYAALQDVLKLDPDFYKTQQNRTTIDIYSPSSGIRCTISFFSVLLVLMLTTFSLAASCSPSVVT</sequence>
<dbReference type="InterPro" id="IPR040287">
    <property type="entry name" value="RGM"/>
</dbReference>
<dbReference type="InterPro" id="IPR010536">
    <property type="entry name" value="RGM_N"/>
</dbReference>
<comment type="subcellular location">
    <subcellularLocation>
        <location evidence="1">Cell membrane</location>
        <topology evidence="1">Lipid-anchor</topology>
        <topology evidence="1">GPI-anchor</topology>
    </subcellularLocation>
</comment>
<dbReference type="EMBL" id="CP111014">
    <property type="protein sequence ID" value="WAR00225.1"/>
    <property type="molecule type" value="Genomic_DNA"/>
</dbReference>
<reference evidence="11" key="1">
    <citation type="submission" date="2022-11" db="EMBL/GenBank/DDBJ databases">
        <title>Centuries of genome instability and evolution in soft-shell clam transmissible cancer (bioRxiv).</title>
        <authorList>
            <person name="Hart S.F.M."/>
            <person name="Yonemitsu M.A."/>
            <person name="Giersch R.M."/>
            <person name="Beal B.F."/>
            <person name="Arriagada G."/>
            <person name="Davis B.W."/>
            <person name="Ostrander E.A."/>
            <person name="Goff S.P."/>
            <person name="Metzger M.J."/>
        </authorList>
    </citation>
    <scope>NUCLEOTIDE SEQUENCE</scope>
    <source>
        <strain evidence="11">MELC-2E11</strain>
        <tissue evidence="11">Siphon/mantle</tissue>
    </source>
</reference>
<feature type="domain" description="Repulsive guidance molecule C-terminal" evidence="9">
    <location>
        <begin position="163"/>
        <end position="395"/>
    </location>
</feature>
<evidence type="ECO:0000313" key="12">
    <source>
        <dbReference type="Proteomes" id="UP001164746"/>
    </source>
</evidence>
<keyword evidence="12" id="KW-1185">Reference proteome</keyword>
<evidence type="ECO:0000256" key="1">
    <source>
        <dbReference type="ARBA" id="ARBA00004609"/>
    </source>
</evidence>
<keyword evidence="8" id="KW-0449">Lipoprotein</keyword>
<dbReference type="Pfam" id="PF06534">
    <property type="entry name" value="RGM_C"/>
    <property type="match status" value="1"/>
</dbReference>
<evidence type="ECO:0000259" key="10">
    <source>
        <dbReference type="Pfam" id="PF06535"/>
    </source>
</evidence>
<comment type="similarity">
    <text evidence="2">Belongs to the repulsive guidance molecule (RGM) family.</text>
</comment>
<evidence type="ECO:0000256" key="6">
    <source>
        <dbReference type="ARBA" id="ARBA00023136"/>
    </source>
</evidence>
<evidence type="ECO:0000256" key="8">
    <source>
        <dbReference type="ARBA" id="ARBA00023288"/>
    </source>
</evidence>
<evidence type="ECO:0000313" key="11">
    <source>
        <dbReference type="EMBL" id="WAR00225.1"/>
    </source>
</evidence>
<dbReference type="PANTHER" id="PTHR31428">
    <property type="entry name" value="RGM DOMAIN FAMILY MEMBER DRAG-1"/>
    <property type="match status" value="1"/>
</dbReference>
<proteinExistence type="inferred from homology"/>
<gene>
    <name evidence="11" type="ORF">MAR_024597</name>
</gene>
<keyword evidence="4" id="KW-0336">GPI-anchor</keyword>
<organism evidence="11 12">
    <name type="scientific">Mya arenaria</name>
    <name type="common">Soft-shell clam</name>
    <dbReference type="NCBI Taxonomy" id="6604"/>
    <lineage>
        <taxon>Eukaryota</taxon>
        <taxon>Metazoa</taxon>
        <taxon>Spiralia</taxon>
        <taxon>Lophotrochozoa</taxon>
        <taxon>Mollusca</taxon>
        <taxon>Bivalvia</taxon>
        <taxon>Autobranchia</taxon>
        <taxon>Heteroconchia</taxon>
        <taxon>Euheterodonta</taxon>
        <taxon>Imparidentia</taxon>
        <taxon>Neoheterodontei</taxon>
        <taxon>Myida</taxon>
        <taxon>Myoidea</taxon>
        <taxon>Myidae</taxon>
        <taxon>Mya</taxon>
    </lineage>
</organism>
<evidence type="ECO:0000256" key="7">
    <source>
        <dbReference type="ARBA" id="ARBA00023180"/>
    </source>
</evidence>
<feature type="domain" description="Repulsive guidance molecule N-terminal" evidence="10">
    <location>
        <begin position="64"/>
        <end position="135"/>
    </location>
</feature>
<keyword evidence="6" id="KW-0472">Membrane</keyword>
<name>A0ABY7DS48_MYAAR</name>
<evidence type="ECO:0000256" key="5">
    <source>
        <dbReference type="ARBA" id="ARBA00022729"/>
    </source>
</evidence>
<keyword evidence="3" id="KW-1003">Cell membrane</keyword>
<evidence type="ECO:0000256" key="4">
    <source>
        <dbReference type="ARBA" id="ARBA00022622"/>
    </source>
</evidence>
<evidence type="ECO:0000256" key="3">
    <source>
        <dbReference type="ARBA" id="ARBA00022475"/>
    </source>
</evidence>
<dbReference type="InterPro" id="IPR009496">
    <property type="entry name" value="RGM_C"/>
</dbReference>
<keyword evidence="5" id="KW-0732">Signal</keyword>
<accession>A0ABY7DS48</accession>